<keyword evidence="3" id="KW-1185">Reference proteome</keyword>
<feature type="compositionally biased region" description="Low complexity" evidence="1">
    <location>
        <begin position="415"/>
        <end position="465"/>
    </location>
</feature>
<evidence type="ECO:0000313" key="3">
    <source>
        <dbReference type="Proteomes" id="UP000248889"/>
    </source>
</evidence>
<feature type="compositionally biased region" description="Low complexity" evidence="1">
    <location>
        <begin position="372"/>
        <end position="394"/>
    </location>
</feature>
<feature type="region of interest" description="Disordered" evidence="1">
    <location>
        <begin position="235"/>
        <end position="283"/>
    </location>
</feature>
<feature type="compositionally biased region" description="Low complexity" evidence="1">
    <location>
        <begin position="84"/>
        <end position="98"/>
    </location>
</feature>
<evidence type="ECO:0000256" key="1">
    <source>
        <dbReference type="SAM" id="MobiDB-lite"/>
    </source>
</evidence>
<reference evidence="2 3" key="1">
    <citation type="submission" date="2018-06" db="EMBL/GenBank/DDBJ databases">
        <title>Streptacidiphilus pinicola sp. nov., isolated from pine grove soil.</title>
        <authorList>
            <person name="Roh S.G."/>
            <person name="Park S."/>
            <person name="Kim M.-K."/>
            <person name="Yun B.-R."/>
            <person name="Park J."/>
            <person name="Kim M.J."/>
            <person name="Kim Y.S."/>
            <person name="Kim S.B."/>
        </authorList>
    </citation>
    <scope>NUCLEOTIDE SEQUENCE [LARGE SCALE GENOMIC DNA]</scope>
    <source>
        <strain evidence="2 3">MMS16-CNU450</strain>
    </source>
</reference>
<name>A0A2X0IM23_9ACTN</name>
<dbReference type="AlphaFoldDB" id="A0A2X0IM23"/>
<feature type="region of interest" description="Disordered" evidence="1">
    <location>
        <begin position="372"/>
        <end position="483"/>
    </location>
</feature>
<feature type="region of interest" description="Disordered" evidence="1">
    <location>
        <begin position="52"/>
        <end position="142"/>
    </location>
</feature>
<evidence type="ECO:0008006" key="4">
    <source>
        <dbReference type="Google" id="ProtNLM"/>
    </source>
</evidence>
<feature type="compositionally biased region" description="Low complexity" evidence="1">
    <location>
        <begin position="239"/>
        <end position="265"/>
    </location>
</feature>
<proteinExistence type="predicted"/>
<dbReference type="Proteomes" id="UP000248889">
    <property type="component" value="Unassembled WGS sequence"/>
</dbReference>
<feature type="non-terminal residue" evidence="2">
    <location>
        <position position="483"/>
    </location>
</feature>
<protein>
    <recommendedName>
        <fullName evidence="4">5,6-dimethylbenzimidazole synthase</fullName>
    </recommendedName>
</protein>
<sequence>MSETGNVPHGGQVPGLEPEQVPQPVGFAAEQGPVQGVRPAYTFLDDVDEEEDELLMPGPQGAWNEAARGQEYPQGQPLPPVVPVVPGQPGVAGVEQPGMPGAYEPGAPTHAPAQSEAPAPSWPPMTPPGGEEPQAVVPQPLAPPVIDPLTDPLSSVIASQSAHPVQPVQPLSAEAVPGQPGLPVEPHAGVAEGLPAELYAAQGYPAEDYLAAAMPGLPVEQTPVEQHQPVEPVAQPVDQPVAGPAAQEPQAADQSAADAGQQAAPRRPLHAGPPIPDPSLMTGQVPVRSLADRGPSSHVVNGSIPVGTPPYGVATPGGPGLATLGGAPEYLDQSGAAHAAPTATATATVPVQMPSPESTLGGSPAQVEVFLAPEAEAPAQPVEQAAAEQPAPAEEAPRGPFVMEPVAVAPAQPVTEPAAESATEPTPEAAAQPETATEQPAVAETGQPSEQPASQPQPEVVVPVQGRPADGAPTRIGAPSAGR</sequence>
<feature type="region of interest" description="Disordered" evidence="1">
    <location>
        <begin position="1"/>
        <end position="33"/>
    </location>
</feature>
<comment type="caution">
    <text evidence="2">The sequence shown here is derived from an EMBL/GenBank/DDBJ whole genome shotgun (WGS) entry which is preliminary data.</text>
</comment>
<gene>
    <name evidence="2" type="ORF">DN069_10710</name>
</gene>
<accession>A0A2X0IM23</accession>
<dbReference type="EMBL" id="QKYN01000038">
    <property type="protein sequence ID" value="RAG85707.1"/>
    <property type="molecule type" value="Genomic_DNA"/>
</dbReference>
<evidence type="ECO:0000313" key="2">
    <source>
        <dbReference type="EMBL" id="RAG85707.1"/>
    </source>
</evidence>
<organism evidence="2 3">
    <name type="scientific">Streptacidiphilus pinicola</name>
    <dbReference type="NCBI Taxonomy" id="2219663"/>
    <lineage>
        <taxon>Bacteria</taxon>
        <taxon>Bacillati</taxon>
        <taxon>Actinomycetota</taxon>
        <taxon>Actinomycetes</taxon>
        <taxon>Kitasatosporales</taxon>
        <taxon>Streptomycetaceae</taxon>
        <taxon>Streptacidiphilus</taxon>
    </lineage>
</organism>